<dbReference type="Proteomes" id="UP001157502">
    <property type="component" value="Chromosome 33"/>
</dbReference>
<dbReference type="EMBL" id="CM055760">
    <property type="protein sequence ID" value="KAJ7986773.1"/>
    <property type="molecule type" value="Genomic_DNA"/>
</dbReference>
<gene>
    <name evidence="1" type="ORF">DPEC_G00331860</name>
</gene>
<reference evidence="1" key="1">
    <citation type="submission" date="2021-05" db="EMBL/GenBank/DDBJ databases">
        <authorList>
            <person name="Pan Q."/>
            <person name="Jouanno E."/>
            <person name="Zahm M."/>
            <person name="Klopp C."/>
            <person name="Cabau C."/>
            <person name="Louis A."/>
            <person name="Berthelot C."/>
            <person name="Parey E."/>
            <person name="Roest Crollius H."/>
            <person name="Montfort J."/>
            <person name="Robinson-Rechavi M."/>
            <person name="Bouchez O."/>
            <person name="Lampietro C."/>
            <person name="Lopez Roques C."/>
            <person name="Donnadieu C."/>
            <person name="Postlethwait J."/>
            <person name="Bobe J."/>
            <person name="Dillon D."/>
            <person name="Chandos A."/>
            <person name="von Hippel F."/>
            <person name="Guiguen Y."/>
        </authorList>
    </citation>
    <scope>NUCLEOTIDE SEQUENCE</scope>
    <source>
        <strain evidence="1">YG-Jan2019</strain>
    </source>
</reference>
<protein>
    <submittedName>
        <fullName evidence="1">Uncharacterized protein</fullName>
    </submittedName>
</protein>
<name>A0ACC2F5Y3_DALPE</name>
<accession>A0ACC2F5Y3</accession>
<keyword evidence="2" id="KW-1185">Reference proteome</keyword>
<proteinExistence type="predicted"/>
<evidence type="ECO:0000313" key="1">
    <source>
        <dbReference type="EMBL" id="KAJ7986773.1"/>
    </source>
</evidence>
<organism evidence="1 2">
    <name type="scientific">Dallia pectoralis</name>
    <name type="common">Alaska blackfish</name>
    <dbReference type="NCBI Taxonomy" id="75939"/>
    <lineage>
        <taxon>Eukaryota</taxon>
        <taxon>Metazoa</taxon>
        <taxon>Chordata</taxon>
        <taxon>Craniata</taxon>
        <taxon>Vertebrata</taxon>
        <taxon>Euteleostomi</taxon>
        <taxon>Actinopterygii</taxon>
        <taxon>Neopterygii</taxon>
        <taxon>Teleostei</taxon>
        <taxon>Protacanthopterygii</taxon>
        <taxon>Esociformes</taxon>
        <taxon>Umbridae</taxon>
        <taxon>Dallia</taxon>
    </lineage>
</organism>
<evidence type="ECO:0000313" key="2">
    <source>
        <dbReference type="Proteomes" id="UP001157502"/>
    </source>
</evidence>
<sequence>MAARSSYNEERNLLRIREWERRNQEALQEKEFYQENIPLFGEPYKTNKGDELSSRIQKMLGSYEDVNNLNPHQCLDSLSRDPPSHGSTTYVKPSQGRDREKPTFHHPSQYGASQSGAAGTPTGNHSSQPLKKLLGPLASYAQSSLCHIQGQAGPNFLQRNGEPCPWPDLSECASLPPVLSALSPPAEPLSPLHSSDPSDSEPQDTPDRHGCSSLHPERRPESPVHPNFFTPMVVSSLDDLQRDILPPATEGTALPSQTFPPPLASKSNLVMPQKPTAYVRPMDGQDQVASESPDLKPSPDDFHGQSYHEPLPELKSTKPSLSKLKIPSQSIEALSNEAHSVEDILREMTHSWPPLLTAIHTPSTAEPSKFPFPVKEAQHDPPAYPGQKHYESPPAAPSSTNCQQSSSTIVAAHSCGVESASSSDSESSSGSESDSESGTEEAPVPLRISNPPVPKADGQVLSNWQLINWIRGGQQNSGTESQGDAVHAALPKPQQNQEVADEGEVVPSSVYKSSKALDRPEFSDSEAKAQCAEATANNQHVCTASPVPSHVGDCRGQRKTVGNKHPSRPVKAPRPEDPQGGLQVESVEVAPRDKDPLFTDRPKVKTKTGHGSCKSTKTVKSDSKKPAKHISSEKRKTKQFKSEGGDLKATLVPKRESSPSHAQKVDQAAPTLKTAPSVRAETLPAPEKGQKKPQGHSPGAAHEAKHQSSAKASRASQGSPQTLLVKIELSLLSRVPAQNSRLSLLGQDPATRKRPSTALGRRGDTKPAAPIPTKVNKKRPAEKDVKAPLRKKSKPEKKLKPSSSGPSAIKSEMSKNPGEERPIKKSKKECPVPVPQPITPQDHVKRTGGHKRPVGEPSVPIAASATNSRDREAFTTVKHKKSTGKHRAEHSKTGKKTPISSFSFSVPAQPTGAALSSRPLLTFDDKLQAVESYMKEAKKLKHKADATSDKVGKAFNYLDAAMSFMESGIAMETDPQTPKSAYTMFAETLDLIRFILKLKGSVDQTSTAADKDFIVLCMRCQSLLQMAMFRNKRETALKYSRTLTDHFMSSSKAPQAPSPCVSKSLGTPSPISPMPSPASSASSGPGSNHSSGVGMGTVSSVAIPQVIQQVASSYVNITALFLSAHDIWEQADELANKGSGLQSELNSALGSLNLTSNISSLVRHTRQGLQWLRLDIREAK</sequence>
<comment type="caution">
    <text evidence="1">The sequence shown here is derived from an EMBL/GenBank/DDBJ whole genome shotgun (WGS) entry which is preliminary data.</text>
</comment>